<evidence type="ECO:0000256" key="10">
    <source>
        <dbReference type="SAM" id="Phobius"/>
    </source>
</evidence>
<dbReference type="PANTHER" id="PTHR34573">
    <property type="entry name" value="VKC DOMAIN-CONTAINING PROTEIN"/>
    <property type="match status" value="1"/>
</dbReference>
<evidence type="ECO:0000256" key="1">
    <source>
        <dbReference type="ARBA" id="ARBA00004141"/>
    </source>
</evidence>
<comment type="similarity">
    <text evidence="2">Belongs to the VKOR family.</text>
</comment>
<keyword evidence="6" id="KW-0560">Oxidoreductase</keyword>
<dbReference type="InterPro" id="IPR041714">
    <property type="entry name" value="VKOR_Actinobacteria"/>
</dbReference>
<dbReference type="Gene3D" id="1.20.1440.130">
    <property type="entry name" value="VKOR domain"/>
    <property type="match status" value="1"/>
</dbReference>
<dbReference type="Proteomes" id="UP000295371">
    <property type="component" value="Unassembled WGS sequence"/>
</dbReference>
<dbReference type="SMART" id="SM00756">
    <property type="entry name" value="VKc"/>
    <property type="match status" value="1"/>
</dbReference>
<accession>A0A4R7J9W5</accession>
<evidence type="ECO:0000313" key="13">
    <source>
        <dbReference type="Proteomes" id="UP000295371"/>
    </source>
</evidence>
<evidence type="ECO:0000256" key="4">
    <source>
        <dbReference type="ARBA" id="ARBA00022719"/>
    </source>
</evidence>
<protein>
    <submittedName>
        <fullName evidence="12">Putative membrane protein</fullName>
    </submittedName>
</protein>
<dbReference type="InterPro" id="IPR038354">
    <property type="entry name" value="VKOR_sf"/>
</dbReference>
<keyword evidence="13" id="KW-1185">Reference proteome</keyword>
<keyword evidence="7 10" id="KW-0472">Membrane</keyword>
<keyword evidence="5 10" id="KW-1133">Transmembrane helix</keyword>
<dbReference type="Pfam" id="PF07884">
    <property type="entry name" value="VKOR"/>
    <property type="match status" value="1"/>
</dbReference>
<dbReference type="CDD" id="cd12922">
    <property type="entry name" value="VKOR_5"/>
    <property type="match status" value="1"/>
</dbReference>
<evidence type="ECO:0000256" key="8">
    <source>
        <dbReference type="ARBA" id="ARBA00023157"/>
    </source>
</evidence>
<dbReference type="GO" id="GO:0016491">
    <property type="term" value="F:oxidoreductase activity"/>
    <property type="evidence" value="ECO:0007669"/>
    <property type="project" value="UniProtKB-KW"/>
</dbReference>
<comment type="caution">
    <text evidence="12">The sequence shown here is derived from an EMBL/GenBank/DDBJ whole genome shotgun (WGS) entry which is preliminary data.</text>
</comment>
<feature type="transmembrane region" description="Helical" evidence="10">
    <location>
        <begin position="21"/>
        <end position="42"/>
    </location>
</feature>
<keyword evidence="3 10" id="KW-0812">Transmembrane</keyword>
<dbReference type="InterPro" id="IPR012932">
    <property type="entry name" value="VKOR"/>
</dbReference>
<sequence>MATDLVDDEVIEEAPPFSYRTIGLVLAICSAIGLFCAMALSIEKVHLLQNPDQALTCDLNAAVQCTDVMRSWQSSVFGFPNPFLGLVGFGITIAVGMALLAGARFARWYWIGLQLGVTFGAVFIHWLMINTLFDIGAMCPYCMVVWAITMPMFVVVTARNAHRYASGRDGALAGVAGFFARMAVALLIIWYVAAAALVLGMLLFVL</sequence>
<feature type="domain" description="Vitamin K epoxide reductase" evidence="11">
    <location>
        <begin position="19"/>
        <end position="160"/>
    </location>
</feature>
<comment type="subcellular location">
    <subcellularLocation>
        <location evidence="1">Membrane</location>
        <topology evidence="1">Multi-pass membrane protein</topology>
    </subcellularLocation>
</comment>
<gene>
    <name evidence="12" type="ORF">CLV29_1746</name>
</gene>
<dbReference type="GO" id="GO:0048038">
    <property type="term" value="F:quinone binding"/>
    <property type="evidence" value="ECO:0007669"/>
    <property type="project" value="UniProtKB-KW"/>
</dbReference>
<dbReference type="PANTHER" id="PTHR34573:SF1">
    <property type="entry name" value="VITAMIN K EPOXIDE REDUCTASE DOMAIN-CONTAINING PROTEIN"/>
    <property type="match status" value="1"/>
</dbReference>
<evidence type="ECO:0000256" key="2">
    <source>
        <dbReference type="ARBA" id="ARBA00006214"/>
    </source>
</evidence>
<feature type="transmembrane region" description="Helical" evidence="10">
    <location>
        <begin position="108"/>
        <end position="129"/>
    </location>
</feature>
<evidence type="ECO:0000256" key="6">
    <source>
        <dbReference type="ARBA" id="ARBA00023002"/>
    </source>
</evidence>
<keyword evidence="4" id="KW-0874">Quinone</keyword>
<organism evidence="12 13">
    <name type="scientific">Naumannella halotolerans</name>
    <dbReference type="NCBI Taxonomy" id="993414"/>
    <lineage>
        <taxon>Bacteria</taxon>
        <taxon>Bacillati</taxon>
        <taxon>Actinomycetota</taxon>
        <taxon>Actinomycetes</taxon>
        <taxon>Propionibacteriales</taxon>
        <taxon>Propionibacteriaceae</taxon>
        <taxon>Naumannella</taxon>
    </lineage>
</organism>
<dbReference type="RefSeq" id="WP_166649185.1">
    <property type="nucleotide sequence ID" value="NZ_CP171129.1"/>
</dbReference>
<evidence type="ECO:0000256" key="5">
    <source>
        <dbReference type="ARBA" id="ARBA00022989"/>
    </source>
</evidence>
<keyword evidence="9" id="KW-0676">Redox-active center</keyword>
<feature type="transmembrane region" description="Helical" evidence="10">
    <location>
        <begin position="135"/>
        <end position="158"/>
    </location>
</feature>
<feature type="transmembrane region" description="Helical" evidence="10">
    <location>
        <begin position="178"/>
        <end position="205"/>
    </location>
</feature>
<name>A0A4R7J9W5_9ACTN</name>
<dbReference type="EMBL" id="SOAW01000001">
    <property type="protein sequence ID" value="TDT34094.1"/>
    <property type="molecule type" value="Genomic_DNA"/>
</dbReference>
<dbReference type="AlphaFoldDB" id="A0A4R7J9W5"/>
<proteinExistence type="inferred from homology"/>
<feature type="transmembrane region" description="Helical" evidence="10">
    <location>
        <begin position="83"/>
        <end position="101"/>
    </location>
</feature>
<reference evidence="12 13" key="1">
    <citation type="submission" date="2019-03" db="EMBL/GenBank/DDBJ databases">
        <title>Genomic Encyclopedia of Archaeal and Bacterial Type Strains, Phase II (KMG-II): from individual species to whole genera.</title>
        <authorList>
            <person name="Goeker M."/>
        </authorList>
    </citation>
    <scope>NUCLEOTIDE SEQUENCE [LARGE SCALE GENOMIC DNA]</scope>
    <source>
        <strain evidence="12 13">DSM 24323</strain>
    </source>
</reference>
<evidence type="ECO:0000256" key="3">
    <source>
        <dbReference type="ARBA" id="ARBA00022692"/>
    </source>
</evidence>
<evidence type="ECO:0000256" key="7">
    <source>
        <dbReference type="ARBA" id="ARBA00023136"/>
    </source>
</evidence>
<keyword evidence="8" id="KW-1015">Disulfide bond</keyword>
<evidence type="ECO:0000313" key="12">
    <source>
        <dbReference type="EMBL" id="TDT34094.1"/>
    </source>
</evidence>
<dbReference type="GO" id="GO:0016020">
    <property type="term" value="C:membrane"/>
    <property type="evidence" value="ECO:0007669"/>
    <property type="project" value="UniProtKB-SubCell"/>
</dbReference>
<evidence type="ECO:0000259" key="11">
    <source>
        <dbReference type="SMART" id="SM00756"/>
    </source>
</evidence>
<evidence type="ECO:0000256" key="9">
    <source>
        <dbReference type="ARBA" id="ARBA00023284"/>
    </source>
</evidence>